<evidence type="ECO:0000259" key="2">
    <source>
        <dbReference type="Pfam" id="PF17765"/>
    </source>
</evidence>
<proteinExistence type="predicted"/>
<dbReference type="Pfam" id="PF17765">
    <property type="entry name" value="MLTR_LBD"/>
    <property type="match status" value="1"/>
</dbReference>
<evidence type="ECO:0000313" key="3">
    <source>
        <dbReference type="EMBL" id="GHH84558.1"/>
    </source>
</evidence>
<dbReference type="EMBL" id="BNCD01000015">
    <property type="protein sequence ID" value="GHH84558.1"/>
    <property type="molecule type" value="Genomic_DNA"/>
</dbReference>
<feature type="domain" description="MmyB-like transcription regulator ligand binding" evidence="2">
    <location>
        <begin position="129"/>
        <end position="216"/>
    </location>
</feature>
<dbReference type="Gene3D" id="3.30.450.180">
    <property type="match status" value="1"/>
</dbReference>
<evidence type="ECO:0000313" key="4">
    <source>
        <dbReference type="Proteomes" id="UP000603708"/>
    </source>
</evidence>
<organism evidence="3 4">
    <name type="scientific">Streptomyces sulfonofaciens</name>
    <dbReference type="NCBI Taxonomy" id="68272"/>
    <lineage>
        <taxon>Bacteria</taxon>
        <taxon>Bacillati</taxon>
        <taxon>Actinomycetota</taxon>
        <taxon>Actinomycetes</taxon>
        <taxon>Kitasatosporales</taxon>
        <taxon>Streptomycetaceae</taxon>
        <taxon>Streptomyces</taxon>
    </lineage>
</organism>
<keyword evidence="4" id="KW-1185">Reference proteome</keyword>
<comment type="caution">
    <text evidence="3">The sequence shown here is derived from an EMBL/GenBank/DDBJ whole genome shotgun (WGS) entry which is preliminary data.</text>
</comment>
<accession>A0A919GIG4</accession>
<sequence>MFEARRQTDADNDPELHDLRKSYGLGPRGIGSGRRVKYYSQDEMGLKIRRPTDPPNADVGRLYARIERGRFAPDEDRLRRIAEGLRMGDQQWRALWAAMYGGAGEPASLRPDTGLHIPGIWKEVVRSSSMAAYVSNRCWEVVYCNSVAEDLFGAMPANMMRWMLGLPPEERSRALTLQRERDWVGPALAQLSRSLDAYPHDRTLRQLAAEVENHPELGPLYRGYLDPYVHPDNTHRLMVHARTGVVGVMRAGAAQPLGSQGARALFISWTPLSRMRQLPAPDRPR</sequence>
<dbReference type="PANTHER" id="PTHR35010">
    <property type="entry name" value="BLL4672 PROTEIN-RELATED"/>
    <property type="match status" value="1"/>
</dbReference>
<dbReference type="InterPro" id="IPR041413">
    <property type="entry name" value="MLTR_LBD"/>
</dbReference>
<dbReference type="AlphaFoldDB" id="A0A919GIG4"/>
<gene>
    <name evidence="3" type="ORF">GCM10018793_49280</name>
</gene>
<feature type="region of interest" description="Disordered" evidence="1">
    <location>
        <begin position="1"/>
        <end position="28"/>
    </location>
</feature>
<protein>
    <recommendedName>
        <fullName evidence="2">MmyB-like transcription regulator ligand binding domain-containing protein</fullName>
    </recommendedName>
</protein>
<evidence type="ECO:0000256" key="1">
    <source>
        <dbReference type="SAM" id="MobiDB-lite"/>
    </source>
</evidence>
<name>A0A919GIG4_9ACTN</name>
<reference evidence="3" key="1">
    <citation type="journal article" date="2014" name="Int. J. Syst. Evol. Microbiol.">
        <title>Complete genome sequence of Corynebacterium casei LMG S-19264T (=DSM 44701T), isolated from a smear-ripened cheese.</title>
        <authorList>
            <consortium name="US DOE Joint Genome Institute (JGI-PGF)"/>
            <person name="Walter F."/>
            <person name="Albersmeier A."/>
            <person name="Kalinowski J."/>
            <person name="Ruckert C."/>
        </authorList>
    </citation>
    <scope>NUCLEOTIDE SEQUENCE</scope>
    <source>
        <strain evidence="3">JCM 5069</strain>
    </source>
</reference>
<dbReference type="Proteomes" id="UP000603708">
    <property type="component" value="Unassembled WGS sequence"/>
</dbReference>
<reference evidence="3" key="2">
    <citation type="submission" date="2020-09" db="EMBL/GenBank/DDBJ databases">
        <authorList>
            <person name="Sun Q."/>
            <person name="Ohkuma M."/>
        </authorList>
    </citation>
    <scope>NUCLEOTIDE SEQUENCE</scope>
    <source>
        <strain evidence="3">JCM 5069</strain>
    </source>
</reference>
<feature type="compositionally biased region" description="Basic and acidic residues" evidence="1">
    <location>
        <begin position="1"/>
        <end position="21"/>
    </location>
</feature>